<evidence type="ECO:0000256" key="1">
    <source>
        <dbReference type="ARBA" id="ARBA00006987"/>
    </source>
</evidence>
<feature type="signal peptide" evidence="2">
    <location>
        <begin position="1"/>
        <end position="28"/>
    </location>
</feature>
<dbReference type="InterPro" id="IPR042100">
    <property type="entry name" value="Bug_dom1"/>
</dbReference>
<keyword evidence="4" id="KW-1185">Reference proteome</keyword>
<gene>
    <name evidence="3" type="ORF">ACFFLM_18485</name>
</gene>
<dbReference type="Pfam" id="PF03401">
    <property type="entry name" value="TctC"/>
    <property type="match status" value="1"/>
</dbReference>
<accession>A0ABV6B2G1</accession>
<dbReference type="PANTHER" id="PTHR42928:SF3">
    <property type="entry name" value="UPF0065 PROTEIN YFLP"/>
    <property type="match status" value="1"/>
</dbReference>
<comment type="similarity">
    <text evidence="1">Belongs to the UPF0065 (bug) family.</text>
</comment>
<evidence type="ECO:0000313" key="3">
    <source>
        <dbReference type="EMBL" id="MFB9993946.1"/>
    </source>
</evidence>
<proteinExistence type="inferred from homology"/>
<sequence>MKRLSMNTSKKAVLTLSALLLAAPATLAEGLNNLRIMAPASPGGGWDQTSRSLQTVLQDEGVVKPVQVFNVPGAGGTIGLAQLYNAKGDGNLLMTMGLVMVGAIQTNNSKVDLSRVTPIARLTGEYEVIVVPASSPYKNTADLVAAWKANPGSVAFAGGSAGGTDHMLVGLLARAAGVDPKKMNYVPFSGGGETLAALLGNQVAAGVAGYGEFEAQIKAGKLRAIGISAPKAQPGIAVPTLKSQGYNVDLANWRGIVAPPGISASQKAELVAALDKMHKTKAWKDTLNTRKWTDLYMSGSKFDVFLKLEAVRTKGILQDIGLVK</sequence>
<comment type="caution">
    <text evidence="3">The sequence shown here is derived from an EMBL/GenBank/DDBJ whole genome shotgun (WGS) entry which is preliminary data.</text>
</comment>
<protein>
    <submittedName>
        <fullName evidence="3">Bug family tripartite tricarboxylate transporter substrate binding protein</fullName>
    </submittedName>
</protein>
<organism evidence="3 4">
    <name type="scientific">Deinococcus oregonensis</name>
    <dbReference type="NCBI Taxonomy" id="1805970"/>
    <lineage>
        <taxon>Bacteria</taxon>
        <taxon>Thermotogati</taxon>
        <taxon>Deinococcota</taxon>
        <taxon>Deinococci</taxon>
        <taxon>Deinococcales</taxon>
        <taxon>Deinococcaceae</taxon>
        <taxon>Deinococcus</taxon>
    </lineage>
</organism>
<dbReference type="CDD" id="cd07012">
    <property type="entry name" value="PBP2_Bug_TTT"/>
    <property type="match status" value="1"/>
</dbReference>
<dbReference type="Proteomes" id="UP001589733">
    <property type="component" value="Unassembled WGS sequence"/>
</dbReference>
<dbReference type="Gene3D" id="3.40.190.10">
    <property type="entry name" value="Periplasmic binding protein-like II"/>
    <property type="match status" value="1"/>
</dbReference>
<dbReference type="RefSeq" id="WP_380013774.1">
    <property type="nucleotide sequence ID" value="NZ_JBHLYR010000059.1"/>
</dbReference>
<dbReference type="EMBL" id="JBHLYR010000059">
    <property type="protein sequence ID" value="MFB9993946.1"/>
    <property type="molecule type" value="Genomic_DNA"/>
</dbReference>
<dbReference type="InterPro" id="IPR005064">
    <property type="entry name" value="BUG"/>
</dbReference>
<keyword evidence="2" id="KW-0732">Signal</keyword>
<dbReference type="SUPFAM" id="SSF53850">
    <property type="entry name" value="Periplasmic binding protein-like II"/>
    <property type="match status" value="1"/>
</dbReference>
<evidence type="ECO:0000256" key="2">
    <source>
        <dbReference type="SAM" id="SignalP"/>
    </source>
</evidence>
<dbReference type="Gene3D" id="3.40.190.150">
    <property type="entry name" value="Bordetella uptake gene, domain 1"/>
    <property type="match status" value="1"/>
</dbReference>
<feature type="chain" id="PRO_5047105713" evidence="2">
    <location>
        <begin position="29"/>
        <end position="324"/>
    </location>
</feature>
<dbReference type="PIRSF" id="PIRSF017082">
    <property type="entry name" value="YflP"/>
    <property type="match status" value="1"/>
</dbReference>
<name>A0ABV6B2G1_9DEIO</name>
<reference evidence="3 4" key="1">
    <citation type="submission" date="2024-09" db="EMBL/GenBank/DDBJ databases">
        <authorList>
            <person name="Sun Q."/>
            <person name="Mori K."/>
        </authorList>
    </citation>
    <scope>NUCLEOTIDE SEQUENCE [LARGE SCALE GENOMIC DNA]</scope>
    <source>
        <strain evidence="3 4">JCM 13503</strain>
    </source>
</reference>
<dbReference type="PANTHER" id="PTHR42928">
    <property type="entry name" value="TRICARBOXYLATE-BINDING PROTEIN"/>
    <property type="match status" value="1"/>
</dbReference>
<evidence type="ECO:0000313" key="4">
    <source>
        <dbReference type="Proteomes" id="UP001589733"/>
    </source>
</evidence>